<dbReference type="InterPro" id="IPR050493">
    <property type="entry name" value="FAD-dep_Monooxygenase_BioMet"/>
</dbReference>
<dbReference type="InterPro" id="IPR036188">
    <property type="entry name" value="FAD/NAD-bd_sf"/>
</dbReference>
<evidence type="ECO:0000259" key="3">
    <source>
        <dbReference type="Pfam" id="PF01494"/>
    </source>
</evidence>
<dbReference type="PANTHER" id="PTHR13789:SF309">
    <property type="entry name" value="PUTATIVE (AFU_ORTHOLOGUE AFUA_6G14510)-RELATED"/>
    <property type="match status" value="1"/>
</dbReference>
<evidence type="ECO:0000256" key="1">
    <source>
        <dbReference type="ARBA" id="ARBA00023002"/>
    </source>
</evidence>
<reference evidence="4" key="1">
    <citation type="submission" date="2024-06" db="EMBL/GenBank/DDBJ databases">
        <title>Kribbella sp. strain HUAS MG21 genome sequences.</title>
        <authorList>
            <person name="Mo P."/>
        </authorList>
    </citation>
    <scope>NUCLEOTIDE SEQUENCE</scope>
    <source>
        <strain evidence="4">HUAS MG21</strain>
    </source>
</reference>
<dbReference type="Gene3D" id="3.50.50.60">
    <property type="entry name" value="FAD/NAD(P)-binding domain"/>
    <property type="match status" value="1"/>
</dbReference>
<dbReference type="PANTHER" id="PTHR13789">
    <property type="entry name" value="MONOOXYGENASE"/>
    <property type="match status" value="1"/>
</dbReference>
<accession>A0AAU7TA89</accession>
<keyword evidence="1" id="KW-0560">Oxidoreductase</keyword>
<gene>
    <name evidence="4" type="ORF">ABN611_34090</name>
</gene>
<evidence type="ECO:0000313" key="4">
    <source>
        <dbReference type="EMBL" id="XBV23588.1"/>
    </source>
</evidence>
<feature type="domain" description="FAD-binding" evidence="3">
    <location>
        <begin position="5"/>
        <end position="161"/>
    </location>
</feature>
<dbReference type="Pfam" id="PF01494">
    <property type="entry name" value="FAD_binding_3"/>
    <property type="match status" value="2"/>
</dbReference>
<dbReference type="InterPro" id="IPR002938">
    <property type="entry name" value="FAD-bd"/>
</dbReference>
<feature type="domain" description="FAD-binding" evidence="3">
    <location>
        <begin position="266"/>
        <end position="331"/>
    </location>
</feature>
<proteinExistence type="predicted"/>
<name>A0AAU7TA89_9ACTN</name>
<dbReference type="RefSeq" id="WP_350276419.1">
    <property type="nucleotide sequence ID" value="NZ_CP158165.1"/>
</dbReference>
<dbReference type="GO" id="GO:0071949">
    <property type="term" value="F:FAD binding"/>
    <property type="evidence" value="ECO:0007669"/>
    <property type="project" value="InterPro"/>
</dbReference>
<protein>
    <submittedName>
        <fullName evidence="4">FAD-dependent monooxygenase</fullName>
    </submittedName>
</protein>
<dbReference type="PRINTS" id="PR00420">
    <property type="entry name" value="RNGMNOXGNASE"/>
</dbReference>
<organism evidence="4">
    <name type="scientific">Kribbella sp. HUAS MG21</name>
    <dbReference type="NCBI Taxonomy" id="3160966"/>
    <lineage>
        <taxon>Bacteria</taxon>
        <taxon>Bacillati</taxon>
        <taxon>Actinomycetota</taxon>
        <taxon>Actinomycetes</taxon>
        <taxon>Propionibacteriales</taxon>
        <taxon>Kribbellaceae</taxon>
        <taxon>Kribbella</taxon>
    </lineage>
</organism>
<evidence type="ECO:0000256" key="2">
    <source>
        <dbReference type="ARBA" id="ARBA00023033"/>
    </source>
</evidence>
<dbReference type="GO" id="GO:0004497">
    <property type="term" value="F:monooxygenase activity"/>
    <property type="evidence" value="ECO:0007669"/>
    <property type="project" value="UniProtKB-KW"/>
</dbReference>
<keyword evidence="2 4" id="KW-0503">Monooxygenase</keyword>
<dbReference type="EMBL" id="CP158165">
    <property type="protein sequence ID" value="XBV23588.1"/>
    <property type="molecule type" value="Genomic_DNA"/>
</dbReference>
<sequence length="374" mass="40348">MAGRQALIVGAGLGGLATAIALRRRGWGITVFERAPELAEVGAGISLWPNAVRALDLLGVGDEVRAVGGIEAAAGFRDAAGRRLFRSDIAAIDELYGQTLMIRRPALLDILKAAVPSDAVTLDTEVAVTGDRPTITYDGREHTADLVVGADGIHSTVRSRLWPTAKRPEYAGYTTWRFITPPLHLDAEASESWGRGERVGIFPLADGSIYSYLTASTPPGITYADDLTELRRRFGHWHDPIPAMLDSVTNDDVLHHDIYSLPPLPSYVSGRAALIGDAAHAMTPDFGQGGGTALEDAVELAEALDANPDVESGLRDYDVRRRRRTQAIARQSGWFGVFAQASGPLTSAVRDTAARLLPARIMLRSLRPMLTWHT</sequence>
<dbReference type="SUPFAM" id="SSF51905">
    <property type="entry name" value="FAD/NAD(P)-binding domain"/>
    <property type="match status" value="1"/>
</dbReference>
<dbReference type="AlphaFoldDB" id="A0AAU7TA89"/>